<dbReference type="Proteomes" id="UP000650466">
    <property type="component" value="Unassembled WGS sequence"/>
</dbReference>
<reference evidence="1" key="1">
    <citation type="submission" date="2020-09" db="EMBL/GenBank/DDBJ databases">
        <title>Draft Genome Sequence of Paenibacillus sp. WST5.</title>
        <authorList>
            <person name="Bao Z."/>
        </authorList>
    </citation>
    <scope>NUCLEOTIDE SEQUENCE</scope>
    <source>
        <strain evidence="1">WST5</strain>
    </source>
</reference>
<organism evidence="1 2">
    <name type="scientific">Paenibacillus sedimenti</name>
    <dbReference type="NCBI Taxonomy" id="2770274"/>
    <lineage>
        <taxon>Bacteria</taxon>
        <taxon>Bacillati</taxon>
        <taxon>Bacillota</taxon>
        <taxon>Bacilli</taxon>
        <taxon>Bacillales</taxon>
        <taxon>Paenibacillaceae</taxon>
        <taxon>Paenibacillus</taxon>
    </lineage>
</organism>
<dbReference type="EMBL" id="JACVVD010000005">
    <property type="protein sequence ID" value="MBD0381597.1"/>
    <property type="molecule type" value="Genomic_DNA"/>
</dbReference>
<gene>
    <name evidence="1" type="ORF">ICC18_15855</name>
</gene>
<sequence length="237" mass="25961">MAGLKKRCVVKRTIRVVCPDDCNTKSKSCSLKKKGKKKKCLGLKKKLRKRPIRVTRPNINVQTPAPTVNVSTPPAEVNVQTNPPAVHVTTPPPVVNIETPKPDVHVNIETPKPDVHVNIETPKPDVHVNIETPKPDVHVNVESAKPEVKVNIDYPEDECLEELREQLREYRGEEIQVLFAGGAGSGGEPPNRIGILESVGKGTFTLRPTTANDMGQVVIYSICQIVGFRPSIAVSTP</sequence>
<proteinExistence type="predicted"/>
<keyword evidence="2" id="KW-1185">Reference proteome</keyword>
<comment type="caution">
    <text evidence="1">The sequence shown here is derived from an EMBL/GenBank/DDBJ whole genome shotgun (WGS) entry which is preliminary data.</text>
</comment>
<protein>
    <submittedName>
        <fullName evidence="1">Uncharacterized protein</fullName>
    </submittedName>
</protein>
<accession>A0A926QKL2</accession>
<evidence type="ECO:0000313" key="1">
    <source>
        <dbReference type="EMBL" id="MBD0381597.1"/>
    </source>
</evidence>
<name>A0A926QKL2_9BACL</name>
<dbReference type="RefSeq" id="WP_188175408.1">
    <property type="nucleotide sequence ID" value="NZ_JACVVD010000005.1"/>
</dbReference>
<dbReference type="AlphaFoldDB" id="A0A926QKL2"/>
<evidence type="ECO:0000313" key="2">
    <source>
        <dbReference type="Proteomes" id="UP000650466"/>
    </source>
</evidence>